<evidence type="ECO:0000256" key="4">
    <source>
        <dbReference type="ARBA" id="ARBA00022561"/>
    </source>
</evidence>
<evidence type="ECO:0000313" key="8">
    <source>
        <dbReference type="EMBL" id="ABB17344.2"/>
    </source>
</evidence>
<dbReference type="GO" id="GO:0019028">
    <property type="term" value="C:viral capsid"/>
    <property type="evidence" value="ECO:0007669"/>
    <property type="project" value="UniProtKB-KW"/>
</dbReference>
<keyword evidence="4 8" id="KW-0167">Capsid protein</keyword>
<feature type="non-terminal residue" evidence="8">
    <location>
        <position position="1"/>
    </location>
</feature>
<keyword evidence="5" id="KW-0946">Virion</keyword>
<evidence type="ECO:0000256" key="2">
    <source>
        <dbReference type="ARBA" id="ARBA00006064"/>
    </source>
</evidence>
<evidence type="ECO:0000256" key="7">
    <source>
        <dbReference type="RuleBase" id="RU003351"/>
    </source>
</evidence>
<comment type="similarity">
    <text evidence="2 7">Belongs to the potyviridae genome polyprotein family.</text>
</comment>
<proteinExistence type="inferred from homology"/>
<protein>
    <recommendedName>
        <fullName evidence="3">Genome polyprotein</fullName>
    </recommendedName>
</protein>
<organism evidence="8">
    <name type="scientific">Bean common mosaic virus strain Blackeye</name>
    <dbReference type="NCBI Taxonomy" id="29276"/>
    <lineage>
        <taxon>Viruses</taxon>
        <taxon>Riboviria</taxon>
        <taxon>Orthornavirae</taxon>
        <taxon>Pisuviricota</taxon>
        <taxon>Stelpaviricetes</taxon>
        <taxon>Patatavirales</taxon>
        <taxon>Potyviridae</taxon>
        <taxon>Potyvirus</taxon>
        <taxon>Potyvirus phaseovulgaris</taxon>
        <taxon>Bean common mosaic virus</taxon>
    </lineage>
</organism>
<dbReference type="EMBL" id="DQ198144">
    <property type="protein sequence ID" value="ABB17344.2"/>
    <property type="molecule type" value="Genomic_RNA"/>
</dbReference>
<dbReference type="Pfam" id="PF00767">
    <property type="entry name" value="Poty_coat"/>
    <property type="match status" value="1"/>
</dbReference>
<evidence type="ECO:0000256" key="1">
    <source>
        <dbReference type="ARBA" id="ARBA00004328"/>
    </source>
</evidence>
<name>Q30C39_9POTV</name>
<comment type="subcellular location">
    <subcellularLocation>
        <location evidence="1">Virion</location>
    </subcellularLocation>
</comment>
<dbReference type="InterPro" id="IPR001592">
    <property type="entry name" value="Poty_coat"/>
</dbReference>
<accession>Q30C39</accession>
<evidence type="ECO:0000256" key="5">
    <source>
        <dbReference type="ARBA" id="ARBA00022844"/>
    </source>
</evidence>
<evidence type="ECO:0000256" key="6">
    <source>
        <dbReference type="ARBA" id="ARBA00029405"/>
    </source>
</evidence>
<sequence length="138" mass="15483">WCIDNGTSPDVNGTWVMMDGDEQVEYPLKPMVENAKPTLRQIMHHFSDAAEAYIEMRNVLSKPAVATESQFGKCCSHQARTSRSSSLTKQLDTRPGQSHTCQADIRFNADVYTFSLFGETFRNSAYICSGPKQIPKTE</sequence>
<reference evidence="8" key="1">
    <citation type="submission" date="2005-11" db="EMBL/GenBank/DDBJ databases">
        <title>Molecular characterization of a Potyvirus causing brown spot symptoms on cowpea (Vigna unguiculata (L.) Walp.).</title>
        <authorList>
            <person name="Karunakaran S."/>
            <person name="Ramiah M."/>
            <person name="Samiyappan R."/>
            <person name="Velazhahan R."/>
            <person name="Merin Babu"/>
            <person name="Chandrasegar G."/>
            <person name="Rabindran R."/>
        </authorList>
    </citation>
    <scope>NUCLEOTIDE SEQUENCE</scope>
    <source>
        <strain evidence="8">Coimbatore</strain>
    </source>
</reference>
<evidence type="ECO:0000256" key="3">
    <source>
        <dbReference type="ARBA" id="ARBA00020107"/>
    </source>
</evidence>
<comment type="function">
    <text evidence="6">Involved in aphid transmission, cell-to-cell and systemis movement, encapsidation of the viral RNA and in the regulation of viral RNA amplification.</text>
</comment>